<dbReference type="EMBL" id="LGRX02006586">
    <property type="protein sequence ID" value="KAK3276368.1"/>
    <property type="molecule type" value="Genomic_DNA"/>
</dbReference>
<dbReference type="Pfam" id="PF22666">
    <property type="entry name" value="Glyco_hydro_2_N2"/>
    <property type="match status" value="1"/>
</dbReference>
<organism evidence="10 11">
    <name type="scientific">Cymbomonas tetramitiformis</name>
    <dbReference type="NCBI Taxonomy" id="36881"/>
    <lineage>
        <taxon>Eukaryota</taxon>
        <taxon>Viridiplantae</taxon>
        <taxon>Chlorophyta</taxon>
        <taxon>Pyramimonadophyceae</taxon>
        <taxon>Pyramimonadales</taxon>
        <taxon>Pyramimonadaceae</taxon>
        <taxon>Cymbomonas</taxon>
    </lineage>
</organism>
<dbReference type="SUPFAM" id="SSF49303">
    <property type="entry name" value="beta-Galactosidase/glucuronidase domain"/>
    <property type="match status" value="2"/>
</dbReference>
<dbReference type="FunFam" id="3.20.20.80:FF:000050">
    <property type="entry name" value="Beta-mannosidase B"/>
    <property type="match status" value="1"/>
</dbReference>
<dbReference type="SUPFAM" id="SSF51445">
    <property type="entry name" value="(Trans)glycosidases"/>
    <property type="match status" value="2"/>
</dbReference>
<dbReference type="Pfam" id="PF17753">
    <property type="entry name" value="Ig_mannosidase"/>
    <property type="match status" value="1"/>
</dbReference>
<dbReference type="Gene3D" id="2.60.40.10">
    <property type="entry name" value="Immunoglobulins"/>
    <property type="match status" value="2"/>
</dbReference>
<dbReference type="PANTHER" id="PTHR43730:SF1">
    <property type="entry name" value="BETA-MANNOSIDASE"/>
    <property type="match status" value="1"/>
</dbReference>
<sequence>MFFLNQSPPSCEDSAVTASLKEDVHAKFTQFSLGSWPWRVHNKNGTIDVEASIPGNVHTDLMKANILGDPLWRFNEQAYAWVAEEEWTYYTRFDASELQSHGLHEFQSVNLDDTYLTFDSIDTIASIRLNDFIVGTSNNMFQHQAFSVRNCTFLTTENVVTVTILPALAYTAEQAAEYPYVVPYIGTYGETWSGKQNRPFIRKVSSDFGWDWGPGFIPVGIYGNVQLVSFYIGRLAAVSVQQQHLDNGKVILLIDSNIDLVSRPAAAGLEISLEGMPPQQHPISLTVGENIVRAKIVIDRPRLWWPVGYGAPELYVLNVTLGAPLTDSGKRRSLSSSKLGEHTISRIIGLRRVELVRQAEPVASKWWSDEDGEAIGESFFFRVNGVDIFAKGSNIIPISVFTGAVTDEEMEWLLDSAVAANMNMLRVWGGGLYQPDSFYDMCDRKGLMIWQEFMFACAMYPTDNAFLASVSVEVTQQVRRLGTHPSVVVWGGNNENEAALTWFSETKSNPPRYDVDFTRLYIDTIWATLRRLLPEEPPVFVDSSPSNGILSEAPYTKRWGSVSDWNFGDVHFYDYTKDCELESTFPRSRFVSEFGYQSFPSFNTMANVSQSDDWSLDSDLMLYRQRHAEGNQEMEAMILKHFQTTPTFPRANCYWQPNAHRAEGEDDLTWSQRLYDAMICGHDGGGGPLYNTQYITGKESIVEVDAARLCRNVCMFHGPTFMCGCTDAYKKTAVGVCRNWEVPAPSPAPPPDVNTTKHHKFDQFLFLSQVQQARCYQTAIQLWRRLKSSDVHTMGALYWQLNDVWQAPTWSSIEYGGKWKVLHYVLRHVFSPRLLMARTEGDTLEVHANNDLPQETRADVNLQLWRWDADSQSAPSYLMYLDLQFAPLANVQVWNSSLTDILSQSACGLADCFLLLEYTVLGEESHVSTLFFAPPVEINLPQVYIMLVAASMENPKQALLQFTSTAVAAYAWIEADCVPGRFSDNAFLMLPGRAYSVRLYARAATDVDSIKSCLQTRSLWNTYGTTS</sequence>
<evidence type="ECO:0000259" key="7">
    <source>
        <dbReference type="Pfam" id="PF17753"/>
    </source>
</evidence>
<dbReference type="Gene3D" id="2.60.120.260">
    <property type="entry name" value="Galactose-binding domain-like"/>
    <property type="match status" value="1"/>
</dbReference>
<dbReference type="InterPro" id="IPR054593">
    <property type="entry name" value="Beta-mannosidase-like_N2"/>
</dbReference>
<dbReference type="PANTHER" id="PTHR43730">
    <property type="entry name" value="BETA-MANNOSIDASE"/>
    <property type="match status" value="1"/>
</dbReference>
<dbReference type="InterPro" id="IPR036156">
    <property type="entry name" value="Beta-gal/glucu_dom_sf"/>
</dbReference>
<keyword evidence="6" id="KW-0326">Glycosidase</keyword>
<evidence type="ECO:0000259" key="9">
    <source>
        <dbReference type="Pfam" id="PF22666"/>
    </source>
</evidence>
<dbReference type="AlphaFoldDB" id="A0AAE0GED0"/>
<keyword evidence="4" id="KW-0378">Hydrolase</keyword>
<name>A0AAE0GED0_9CHLO</name>
<proteinExistence type="predicted"/>
<keyword evidence="5" id="KW-0325">Glycoprotein</keyword>
<protein>
    <recommendedName>
        <fullName evidence="3">beta-mannosidase</fullName>
        <ecNumber evidence="3">3.2.1.25</ecNumber>
    </recommendedName>
</protein>
<dbReference type="Pfam" id="PF17786">
    <property type="entry name" value="Mannosidase_ig"/>
    <property type="match status" value="1"/>
</dbReference>
<comment type="caution">
    <text evidence="10">The sequence shown here is derived from an EMBL/GenBank/DDBJ whole genome shotgun (WGS) entry which is preliminary data.</text>
</comment>
<gene>
    <name evidence="10" type="ORF">CYMTET_15548</name>
</gene>
<dbReference type="InterPro" id="IPR013783">
    <property type="entry name" value="Ig-like_fold"/>
</dbReference>
<comment type="pathway">
    <text evidence="2">Glycan metabolism; N-glycan degradation.</text>
</comment>
<dbReference type="InterPro" id="IPR041625">
    <property type="entry name" value="Beta-mannosidase_Ig"/>
</dbReference>
<accession>A0AAE0GED0</accession>
<evidence type="ECO:0000313" key="10">
    <source>
        <dbReference type="EMBL" id="KAK3276368.1"/>
    </source>
</evidence>
<reference evidence="10 11" key="1">
    <citation type="journal article" date="2015" name="Genome Biol. Evol.">
        <title>Comparative Genomics of a Bacterivorous Green Alga Reveals Evolutionary Causalities and Consequences of Phago-Mixotrophic Mode of Nutrition.</title>
        <authorList>
            <person name="Burns J.A."/>
            <person name="Paasch A."/>
            <person name="Narechania A."/>
            <person name="Kim E."/>
        </authorList>
    </citation>
    <scope>NUCLEOTIDE SEQUENCE [LARGE SCALE GENOMIC DNA]</scope>
    <source>
        <strain evidence="10 11">PLY_AMNH</strain>
    </source>
</reference>
<dbReference type="InterPro" id="IPR041447">
    <property type="entry name" value="Mannosidase_ig"/>
</dbReference>
<evidence type="ECO:0000259" key="8">
    <source>
        <dbReference type="Pfam" id="PF17786"/>
    </source>
</evidence>
<dbReference type="GO" id="GO:0004567">
    <property type="term" value="F:beta-mannosidase activity"/>
    <property type="evidence" value="ECO:0007669"/>
    <property type="project" value="UniProtKB-EC"/>
</dbReference>
<dbReference type="GO" id="GO:0006516">
    <property type="term" value="P:glycoprotein catabolic process"/>
    <property type="evidence" value="ECO:0007669"/>
    <property type="project" value="TreeGrafter"/>
</dbReference>
<dbReference type="InterPro" id="IPR017853">
    <property type="entry name" value="GH"/>
</dbReference>
<dbReference type="Proteomes" id="UP001190700">
    <property type="component" value="Unassembled WGS sequence"/>
</dbReference>
<comment type="catalytic activity">
    <reaction evidence="1">
        <text>Hydrolysis of terminal, non-reducing beta-D-mannose residues in beta-D-mannosides.</text>
        <dbReference type="EC" id="3.2.1.25"/>
    </reaction>
</comment>
<evidence type="ECO:0000256" key="4">
    <source>
        <dbReference type="ARBA" id="ARBA00022801"/>
    </source>
</evidence>
<evidence type="ECO:0000256" key="6">
    <source>
        <dbReference type="ARBA" id="ARBA00023295"/>
    </source>
</evidence>
<feature type="domain" description="Beta-mannosidase Ig-fold" evidence="7">
    <location>
        <begin position="954"/>
        <end position="1022"/>
    </location>
</feature>
<dbReference type="SUPFAM" id="SSF49785">
    <property type="entry name" value="Galactose-binding domain-like"/>
    <property type="match status" value="1"/>
</dbReference>
<dbReference type="InterPro" id="IPR050887">
    <property type="entry name" value="Beta-mannosidase_GH2"/>
</dbReference>
<dbReference type="EC" id="3.2.1.25" evidence="3"/>
<feature type="domain" description="Beta-mannosidase-like galactose-binding" evidence="9">
    <location>
        <begin position="38"/>
        <end position="222"/>
    </location>
</feature>
<evidence type="ECO:0000256" key="1">
    <source>
        <dbReference type="ARBA" id="ARBA00000829"/>
    </source>
</evidence>
<keyword evidence="11" id="KW-1185">Reference proteome</keyword>
<evidence type="ECO:0000256" key="3">
    <source>
        <dbReference type="ARBA" id="ARBA00012754"/>
    </source>
</evidence>
<dbReference type="Gene3D" id="3.20.20.80">
    <property type="entry name" value="Glycosidases"/>
    <property type="match status" value="2"/>
</dbReference>
<dbReference type="InterPro" id="IPR008979">
    <property type="entry name" value="Galactose-bd-like_sf"/>
</dbReference>
<feature type="domain" description="Mannosidase Ig/CBM-like" evidence="8">
    <location>
        <begin position="843"/>
        <end position="935"/>
    </location>
</feature>
<evidence type="ECO:0000313" key="11">
    <source>
        <dbReference type="Proteomes" id="UP001190700"/>
    </source>
</evidence>
<evidence type="ECO:0000256" key="5">
    <source>
        <dbReference type="ARBA" id="ARBA00023180"/>
    </source>
</evidence>
<evidence type="ECO:0000256" key="2">
    <source>
        <dbReference type="ARBA" id="ARBA00004740"/>
    </source>
</evidence>